<dbReference type="RefSeq" id="WP_229514013.1">
    <property type="nucleotide sequence ID" value="NZ_AP024956.1"/>
</dbReference>
<feature type="domain" description="DUF6471" evidence="1">
    <location>
        <begin position="4"/>
        <end position="64"/>
    </location>
</feature>
<accession>A0ABM7TRC9</accession>
<dbReference type="Proteomes" id="UP001319874">
    <property type="component" value="Chromosome 2"/>
</dbReference>
<reference evidence="2 3" key="1">
    <citation type="journal article" date="2022" name="Front. Microbiol.">
        <title>Identification and characterization of a novel class of self-sufficient cytochrome P450 hydroxylase involved in cyclohexanecarboxylate degradation in Paraburkholderia terrae strain KU-64.</title>
        <authorList>
            <person name="Yamamoto T."/>
            <person name="Hasegawa Y."/>
            <person name="Iwaki H."/>
        </authorList>
    </citation>
    <scope>NUCLEOTIDE SEQUENCE [LARGE SCALE GENOMIC DNA]</scope>
    <source>
        <strain evidence="2 3">KU-64</strain>
    </source>
</reference>
<evidence type="ECO:0000313" key="3">
    <source>
        <dbReference type="Proteomes" id="UP001319874"/>
    </source>
</evidence>
<organism evidence="2 3">
    <name type="scientific">Paraburkholderia terrae</name>
    <dbReference type="NCBI Taxonomy" id="311230"/>
    <lineage>
        <taxon>Bacteria</taxon>
        <taxon>Pseudomonadati</taxon>
        <taxon>Pseudomonadota</taxon>
        <taxon>Betaproteobacteria</taxon>
        <taxon>Burkholderiales</taxon>
        <taxon>Burkholderiaceae</taxon>
        <taxon>Paraburkholderia</taxon>
    </lineage>
</organism>
<name>A0ABM7TRC9_9BURK</name>
<dbReference type="EMBL" id="AP024956">
    <property type="protein sequence ID" value="BCZ81695.1"/>
    <property type="molecule type" value="Genomic_DNA"/>
</dbReference>
<protein>
    <recommendedName>
        <fullName evidence="1">DUF6471 domain-containing protein</fullName>
    </recommendedName>
</protein>
<gene>
    <name evidence="2" type="ORF">PTKU64_53700</name>
</gene>
<sequence>MSDWYQIARNVLRAELVRQGVSYRQLAGLLTQLGVVETERSVASKMSRGSFSFAFYLQTMKALGRPAAHIDLTDIGRDSVANRQ</sequence>
<dbReference type="InterPro" id="IPR045526">
    <property type="entry name" value="DUF6471"/>
</dbReference>
<proteinExistence type="predicted"/>
<keyword evidence="3" id="KW-1185">Reference proteome</keyword>
<evidence type="ECO:0000313" key="2">
    <source>
        <dbReference type="EMBL" id="BCZ81695.1"/>
    </source>
</evidence>
<dbReference type="Pfam" id="PF20075">
    <property type="entry name" value="DUF6471"/>
    <property type="match status" value="1"/>
</dbReference>
<evidence type="ECO:0000259" key="1">
    <source>
        <dbReference type="Pfam" id="PF20075"/>
    </source>
</evidence>